<feature type="transmembrane region" description="Helical" evidence="7">
    <location>
        <begin position="45"/>
        <end position="64"/>
    </location>
</feature>
<comment type="subcellular location">
    <subcellularLocation>
        <location evidence="1">Membrane</location>
        <topology evidence="1">Multi-pass membrane protein</topology>
    </subcellularLocation>
</comment>
<evidence type="ECO:0000256" key="7">
    <source>
        <dbReference type="SAM" id="Phobius"/>
    </source>
</evidence>
<protein>
    <submittedName>
        <fullName evidence="8">Membrane bound O-acyl transferase family protein</fullName>
    </submittedName>
</protein>
<evidence type="ECO:0000256" key="1">
    <source>
        <dbReference type="ARBA" id="ARBA00004141"/>
    </source>
</evidence>
<dbReference type="InterPro" id="IPR049941">
    <property type="entry name" value="LPLAT_7/PORCN-like"/>
</dbReference>
<evidence type="ECO:0000256" key="3">
    <source>
        <dbReference type="ARBA" id="ARBA00022692"/>
    </source>
</evidence>
<dbReference type="Pfam" id="PF03062">
    <property type="entry name" value="MBOAT"/>
    <property type="match status" value="1"/>
</dbReference>
<dbReference type="Proteomes" id="UP000001396">
    <property type="component" value="Unassembled WGS sequence"/>
</dbReference>
<dbReference type="GO" id="GO:0016746">
    <property type="term" value="F:acyltransferase activity"/>
    <property type="evidence" value="ECO:0007669"/>
    <property type="project" value="UniProtKB-KW"/>
</dbReference>
<proteinExistence type="predicted"/>
<keyword evidence="6" id="KW-0012">Acyltransferase</keyword>
<dbReference type="InterPro" id="IPR004299">
    <property type="entry name" value="MBOAT_fam"/>
</dbReference>
<dbReference type="PANTHER" id="PTHR13906">
    <property type="entry name" value="PORCUPINE"/>
    <property type="match status" value="1"/>
</dbReference>
<evidence type="ECO:0000256" key="2">
    <source>
        <dbReference type="ARBA" id="ARBA00022679"/>
    </source>
</evidence>
<dbReference type="PANTHER" id="PTHR13906:SF4">
    <property type="entry name" value="LYSOPHOSPHOLIPID ACYLTRANSFERASE 6"/>
    <property type="match status" value="1"/>
</dbReference>
<feature type="transmembrane region" description="Helical" evidence="7">
    <location>
        <begin position="212"/>
        <end position="234"/>
    </location>
</feature>
<dbReference type="EMBL" id="ADBJ01000038">
    <property type="protein sequence ID" value="EFA78146.1"/>
    <property type="molecule type" value="Genomic_DNA"/>
</dbReference>
<dbReference type="GO" id="GO:0030258">
    <property type="term" value="P:lipid modification"/>
    <property type="evidence" value="ECO:0007669"/>
    <property type="project" value="TreeGrafter"/>
</dbReference>
<dbReference type="STRING" id="670386.D3BJR6"/>
<keyword evidence="9" id="KW-1185">Reference proteome</keyword>
<evidence type="ECO:0000313" key="9">
    <source>
        <dbReference type="Proteomes" id="UP000001396"/>
    </source>
</evidence>
<evidence type="ECO:0000256" key="6">
    <source>
        <dbReference type="ARBA" id="ARBA00023315"/>
    </source>
</evidence>
<gene>
    <name evidence="8" type="ORF">PPL_08796</name>
</gene>
<evidence type="ECO:0000256" key="5">
    <source>
        <dbReference type="ARBA" id="ARBA00023136"/>
    </source>
</evidence>
<keyword evidence="2 8" id="KW-0808">Transferase</keyword>
<dbReference type="AlphaFoldDB" id="D3BJR6"/>
<reference evidence="8 9" key="1">
    <citation type="journal article" date="2011" name="Genome Res.">
        <title>Phylogeny-wide analysis of social amoeba genomes highlights ancient origins for complex intercellular communication.</title>
        <authorList>
            <person name="Heidel A.J."/>
            <person name="Lawal H.M."/>
            <person name="Felder M."/>
            <person name="Schilde C."/>
            <person name="Helps N.R."/>
            <person name="Tunggal B."/>
            <person name="Rivero F."/>
            <person name="John U."/>
            <person name="Schleicher M."/>
            <person name="Eichinger L."/>
            <person name="Platzer M."/>
            <person name="Noegel A.A."/>
            <person name="Schaap P."/>
            <person name="Gloeckner G."/>
        </authorList>
    </citation>
    <scope>NUCLEOTIDE SEQUENCE [LARGE SCALE GENOMIC DNA]</scope>
    <source>
        <strain evidence="9">ATCC 26659 / Pp 5 / PN500</strain>
    </source>
</reference>
<evidence type="ECO:0000313" key="8">
    <source>
        <dbReference type="EMBL" id="EFA78146.1"/>
    </source>
</evidence>
<feature type="transmembrane region" description="Helical" evidence="7">
    <location>
        <begin position="425"/>
        <end position="450"/>
    </location>
</feature>
<keyword evidence="3 7" id="KW-0812">Transmembrane</keyword>
<comment type="caution">
    <text evidence="8">The sequence shown here is derived from an EMBL/GenBank/DDBJ whole genome shotgun (WGS) entry which is preliminary data.</text>
</comment>
<dbReference type="FunCoup" id="D3BJR6">
    <property type="interactions" value="247"/>
</dbReference>
<dbReference type="RefSeq" id="XP_020430272.1">
    <property type="nucleotide sequence ID" value="XM_020579597.1"/>
</dbReference>
<feature type="transmembrane region" description="Helical" evidence="7">
    <location>
        <begin position="159"/>
        <end position="178"/>
    </location>
</feature>
<keyword evidence="4 7" id="KW-1133">Transmembrane helix</keyword>
<sequence>MLDIDHYLDFGFPLDQVKFVLCMLFSYPMAMVLRSLPNASTKHMMSIALGIFYCHFSLGAFSWIHSFASSLVCYIMVSVLPRRVSHIWVFVFAMAYLSISHWYRMYTDYMGWTMDFTSPQMVLTLKLTSFAWNLYDGSRPATELTSDQQRRSIKKVPSLLEFFGFIYFFPTFLAGPTIEIGDYLRYTSGLMFKDGKSNGIMPSPNFASLRTFVYGILCFPLIIIGGTLNMDYLLTSSFANEPLLWQAHLHVMLTRFKYYFGWYMSEGSAVLSGISFNGYDSNGNAKWDRLTNVYPIKVELASNVRDVSTYWNMGTADWLKTYVYLRLTPVGTKPTFGATLATYATSAFWHGFYPGYYIFFISTTFLTEVAKDIRRKIRPFFVSGAEEKPIQPWKKLYDIVGVMVTAWWLNFLGASFLLLSLERTLVFWGVFRFIPLIMLVGAFILLRFFVPAPKVSRTPRSA</sequence>
<keyword evidence="5 7" id="KW-0472">Membrane</keyword>
<dbReference type="GeneID" id="31364273"/>
<dbReference type="OMA" id="WHGTRPG"/>
<feature type="transmembrane region" description="Helical" evidence="7">
    <location>
        <begin position="396"/>
        <end position="419"/>
    </location>
</feature>
<organism evidence="8 9">
    <name type="scientific">Heterostelium pallidum (strain ATCC 26659 / Pp 5 / PN500)</name>
    <name type="common">Cellular slime mold</name>
    <name type="synonym">Polysphondylium pallidum</name>
    <dbReference type="NCBI Taxonomy" id="670386"/>
    <lineage>
        <taxon>Eukaryota</taxon>
        <taxon>Amoebozoa</taxon>
        <taxon>Evosea</taxon>
        <taxon>Eumycetozoa</taxon>
        <taxon>Dictyostelia</taxon>
        <taxon>Acytosteliales</taxon>
        <taxon>Acytosteliaceae</taxon>
        <taxon>Heterostelium</taxon>
    </lineage>
</organism>
<dbReference type="InParanoid" id="D3BJR6"/>
<name>D3BJR6_HETP5</name>
<feature type="transmembrane region" description="Helical" evidence="7">
    <location>
        <begin position="84"/>
        <end position="103"/>
    </location>
</feature>
<evidence type="ECO:0000256" key="4">
    <source>
        <dbReference type="ARBA" id="ARBA00022989"/>
    </source>
</evidence>
<dbReference type="GO" id="GO:0016020">
    <property type="term" value="C:membrane"/>
    <property type="evidence" value="ECO:0007669"/>
    <property type="project" value="UniProtKB-SubCell"/>
</dbReference>
<accession>D3BJR6</accession>
<feature type="transmembrane region" description="Helical" evidence="7">
    <location>
        <begin position="16"/>
        <end position="33"/>
    </location>
</feature>